<evidence type="ECO:0000256" key="4">
    <source>
        <dbReference type="ARBA" id="ARBA00022741"/>
    </source>
</evidence>
<comment type="similarity">
    <text evidence="8">Belongs to the protein kinase superfamily.</text>
</comment>
<dbReference type="InterPro" id="IPR017441">
    <property type="entry name" value="Protein_kinase_ATP_BS"/>
</dbReference>
<evidence type="ECO:0000256" key="5">
    <source>
        <dbReference type="ARBA" id="ARBA00022777"/>
    </source>
</evidence>
<keyword evidence="1 8" id="KW-0723">Serine/threonine-protein kinase</keyword>
<feature type="domain" description="Protein kinase" evidence="10">
    <location>
        <begin position="124"/>
        <end position="376"/>
    </location>
</feature>
<dbReference type="InterPro" id="IPR008271">
    <property type="entry name" value="Ser/Thr_kinase_AS"/>
</dbReference>
<dbReference type="OMA" id="FNTIDWA"/>
<dbReference type="SUPFAM" id="SSF56112">
    <property type="entry name" value="Protein kinase-like (PK-like)"/>
    <property type="match status" value="1"/>
</dbReference>
<dbReference type="InterPro" id="IPR011009">
    <property type="entry name" value="Kinase-like_dom_sf"/>
</dbReference>
<evidence type="ECO:0000256" key="7">
    <source>
        <dbReference type="PROSITE-ProRule" id="PRU10141"/>
    </source>
</evidence>
<keyword evidence="6 7" id="KW-0067">ATP-binding</keyword>
<evidence type="ECO:0000256" key="2">
    <source>
        <dbReference type="ARBA" id="ARBA00022553"/>
    </source>
</evidence>
<organism evidence="11 12">
    <name type="scientific">Xenopus laevis</name>
    <name type="common">African clawed frog</name>
    <dbReference type="NCBI Taxonomy" id="8355"/>
    <lineage>
        <taxon>Eukaryota</taxon>
        <taxon>Metazoa</taxon>
        <taxon>Chordata</taxon>
        <taxon>Craniata</taxon>
        <taxon>Vertebrata</taxon>
        <taxon>Euteleostomi</taxon>
        <taxon>Amphibia</taxon>
        <taxon>Batrachia</taxon>
        <taxon>Anura</taxon>
        <taxon>Pipoidea</taxon>
        <taxon>Pipidae</taxon>
        <taxon>Xenopodinae</taxon>
        <taxon>Xenopus</taxon>
        <taxon>Xenopus</taxon>
    </lineage>
</organism>
<dbReference type="PROSITE" id="PS00107">
    <property type="entry name" value="PROTEIN_KINASE_ATP"/>
    <property type="match status" value="1"/>
</dbReference>
<reference evidence="12" key="1">
    <citation type="journal article" date="2016" name="Nature">
        <title>Genome evolution in the allotetraploid frog Xenopus laevis.</title>
        <authorList>
            <person name="Session A.M."/>
            <person name="Uno Y."/>
            <person name="Kwon T."/>
            <person name="Chapman J.A."/>
            <person name="Toyoda A."/>
            <person name="Takahashi S."/>
            <person name="Fukui A."/>
            <person name="Hikosaka A."/>
            <person name="Suzuki A."/>
            <person name="Kondo M."/>
            <person name="van Heeringen S.J."/>
            <person name="Quigley I."/>
            <person name="Heinz S."/>
            <person name="Ogino H."/>
            <person name="Ochi H."/>
            <person name="Hellsten U."/>
            <person name="Lyons J.B."/>
            <person name="Simakov O."/>
            <person name="Putnam N."/>
            <person name="Stites J."/>
            <person name="Kuroki Y."/>
            <person name="Tanaka T."/>
            <person name="Michiue T."/>
            <person name="Watanabe M."/>
            <person name="Bogdanovic O."/>
            <person name="Lister R."/>
            <person name="Georgiou G."/>
            <person name="Paranjpe S.S."/>
            <person name="van Kruijsbergen I."/>
            <person name="Shu S."/>
            <person name="Carlson J."/>
            <person name="Kinoshita T."/>
            <person name="Ohta Y."/>
            <person name="Mawaribuchi S."/>
            <person name="Jenkins J."/>
            <person name="Grimwood J."/>
            <person name="Schmutz J."/>
            <person name="Mitros T."/>
            <person name="Mozaffari S.V."/>
            <person name="Suzuki Y."/>
            <person name="Haramoto Y."/>
            <person name="Yamamoto T.S."/>
            <person name="Takagi C."/>
            <person name="Heald R."/>
            <person name="Miller K."/>
            <person name="Haudenschild C."/>
            <person name="Kitzman J."/>
            <person name="Nakayama T."/>
            <person name="Izutsu Y."/>
            <person name="Robert J."/>
            <person name="Fortriede J."/>
            <person name="Burns K."/>
            <person name="Lotay V."/>
            <person name="Karimi K."/>
            <person name="Yasuoka Y."/>
            <person name="Dichmann D.S."/>
            <person name="Flajnik M.F."/>
            <person name="Houston D.W."/>
            <person name="Shendure J."/>
            <person name="DuPasquier L."/>
            <person name="Vize P.D."/>
            <person name="Zorn A.M."/>
            <person name="Ito M."/>
            <person name="Marcotte E.M."/>
            <person name="Wallingford J.B."/>
            <person name="Ito Y."/>
            <person name="Asashima M."/>
            <person name="Ueno N."/>
            <person name="Matsuda Y."/>
            <person name="Veenstra G.J."/>
            <person name="Fujiyama A."/>
            <person name="Harland R.M."/>
            <person name="Taira M."/>
            <person name="Rokhsar D.S."/>
        </authorList>
    </citation>
    <scope>NUCLEOTIDE SEQUENCE [LARGE SCALE GENOMIC DNA]</scope>
    <source>
        <strain evidence="12">J</strain>
    </source>
</reference>
<dbReference type="InterPro" id="IPR000719">
    <property type="entry name" value="Prot_kinase_dom"/>
</dbReference>
<keyword evidence="5" id="KW-0418">Kinase</keyword>
<dbReference type="Gene3D" id="1.10.510.10">
    <property type="entry name" value="Transferase(Phosphotransferase) domain 1"/>
    <property type="match status" value="1"/>
</dbReference>
<keyword evidence="2" id="KW-0597">Phosphoprotein</keyword>
<dbReference type="PANTHER" id="PTHR24351">
    <property type="entry name" value="RIBOSOMAL PROTEIN S6 KINASE"/>
    <property type="match status" value="1"/>
</dbReference>
<name>A0A974DHP9_XENLA</name>
<sequence>MGDKLPPAMEKSTPPIRSEEKQQLFAATKAEMEKEKGETITVKRKMDISAEKESGRKRKKKVKHQCSDNIKEEDYTEKEKKKEKKERKRPRNDEDPIKTEEAGSEQKRPHQEEEVPLPVAVSMCQIHALLGIGSFGKVMLASLPNKSEHVAIKVIKNSGQDQLSETVTEVHVLKMAAGCPFLCQGYGSFHTQRHAVMVMEYISGGTLDQKILDSGLLKMNSVRLYAAEMVCALQYLHSNGIIHRDFKANNVLVTNKGHIKILDFGMAVEGIFGDKKARGVLGTLPYLAPEVIKDEEYDAGIDWWSLGIVIYKMATGSHPFGLENDLSNFTNDILYKEPYIPEWLNKKLQDLLRQLLTKDPKKRLGRNGNIREHPFFHSIDWVNLEKLNVPPPSKPKTVTLNFDCSLWPSPPAPTLAHSIGLYL</sequence>
<dbReference type="GO" id="GO:0004674">
    <property type="term" value="F:protein serine/threonine kinase activity"/>
    <property type="evidence" value="ECO:0007669"/>
    <property type="project" value="UniProtKB-KW"/>
</dbReference>
<evidence type="ECO:0000256" key="1">
    <source>
        <dbReference type="ARBA" id="ARBA00022527"/>
    </source>
</evidence>
<keyword evidence="3" id="KW-0808">Transferase</keyword>
<feature type="compositionally biased region" description="Basic and acidic residues" evidence="9">
    <location>
        <begin position="44"/>
        <end position="54"/>
    </location>
</feature>
<protein>
    <recommendedName>
        <fullName evidence="10">Protein kinase domain-containing protein</fullName>
    </recommendedName>
</protein>
<feature type="compositionally biased region" description="Basic residues" evidence="9">
    <location>
        <begin position="81"/>
        <end position="90"/>
    </location>
</feature>
<evidence type="ECO:0000259" key="10">
    <source>
        <dbReference type="PROSITE" id="PS50011"/>
    </source>
</evidence>
<feature type="region of interest" description="Disordered" evidence="9">
    <location>
        <begin position="1"/>
        <end position="113"/>
    </location>
</feature>
<dbReference type="PROSITE" id="PS50011">
    <property type="entry name" value="PROTEIN_KINASE_DOM"/>
    <property type="match status" value="1"/>
</dbReference>
<feature type="binding site" evidence="7">
    <location>
        <position position="153"/>
    </location>
    <ligand>
        <name>ATP</name>
        <dbReference type="ChEBI" id="CHEBI:30616"/>
    </ligand>
</feature>
<dbReference type="FunFam" id="1.10.510.10:FF:001110">
    <property type="entry name" value="AGC family protein kinase"/>
    <property type="match status" value="1"/>
</dbReference>
<evidence type="ECO:0000256" key="9">
    <source>
        <dbReference type="SAM" id="MobiDB-lite"/>
    </source>
</evidence>
<dbReference type="PROSITE" id="PS00108">
    <property type="entry name" value="PROTEIN_KINASE_ST"/>
    <property type="match status" value="1"/>
</dbReference>
<feature type="compositionally biased region" description="Basic residues" evidence="9">
    <location>
        <begin position="55"/>
        <end position="64"/>
    </location>
</feature>
<dbReference type="Pfam" id="PF00069">
    <property type="entry name" value="Pkinase"/>
    <property type="match status" value="1"/>
</dbReference>
<feature type="compositionally biased region" description="Basic and acidic residues" evidence="9">
    <location>
        <begin position="91"/>
        <end position="113"/>
    </location>
</feature>
<evidence type="ECO:0000313" key="11">
    <source>
        <dbReference type="EMBL" id="OCT92008.1"/>
    </source>
</evidence>
<dbReference type="Gene3D" id="3.30.200.20">
    <property type="entry name" value="Phosphorylase Kinase, domain 1"/>
    <property type="match status" value="1"/>
</dbReference>
<accession>A0A974DHP9</accession>
<dbReference type="Proteomes" id="UP000694892">
    <property type="component" value="Chromosome 2S"/>
</dbReference>
<dbReference type="AlphaFoldDB" id="A0A974DHP9"/>
<evidence type="ECO:0000256" key="8">
    <source>
        <dbReference type="RuleBase" id="RU000304"/>
    </source>
</evidence>
<evidence type="ECO:0000256" key="3">
    <source>
        <dbReference type="ARBA" id="ARBA00022679"/>
    </source>
</evidence>
<evidence type="ECO:0000313" key="12">
    <source>
        <dbReference type="Proteomes" id="UP000694892"/>
    </source>
</evidence>
<feature type="compositionally biased region" description="Basic and acidic residues" evidence="9">
    <location>
        <begin position="65"/>
        <end position="80"/>
    </location>
</feature>
<evidence type="ECO:0000256" key="6">
    <source>
        <dbReference type="ARBA" id="ARBA00022840"/>
    </source>
</evidence>
<keyword evidence="4 7" id="KW-0547">Nucleotide-binding</keyword>
<dbReference type="EMBL" id="CM004469">
    <property type="protein sequence ID" value="OCT92008.1"/>
    <property type="molecule type" value="Genomic_DNA"/>
</dbReference>
<dbReference type="GO" id="GO:0005524">
    <property type="term" value="F:ATP binding"/>
    <property type="evidence" value="ECO:0007669"/>
    <property type="project" value="UniProtKB-UniRule"/>
</dbReference>
<gene>
    <name evidence="11" type="ORF">XELAEV_18015065mg</name>
</gene>
<proteinExistence type="inferred from homology"/>